<keyword evidence="7" id="KW-0804">Transcription</keyword>
<feature type="DNA-binding region" description="OmpR/PhoB-type" evidence="9">
    <location>
        <begin position="133"/>
        <end position="240"/>
    </location>
</feature>
<evidence type="ECO:0000256" key="1">
    <source>
        <dbReference type="ARBA" id="ARBA00004496"/>
    </source>
</evidence>
<dbReference type="Gene3D" id="3.40.50.2300">
    <property type="match status" value="1"/>
</dbReference>
<keyword evidence="6 9" id="KW-0238">DNA-binding</keyword>
<dbReference type="GO" id="GO:0000976">
    <property type="term" value="F:transcription cis-regulatory region binding"/>
    <property type="evidence" value="ECO:0007669"/>
    <property type="project" value="TreeGrafter"/>
</dbReference>
<keyword evidence="13" id="KW-1185">Reference proteome</keyword>
<protein>
    <submittedName>
        <fullName evidence="12">DNA-binding response regulator</fullName>
    </submittedName>
</protein>
<dbReference type="SUPFAM" id="SSF46894">
    <property type="entry name" value="C-terminal effector domain of the bipartite response regulators"/>
    <property type="match status" value="1"/>
</dbReference>
<dbReference type="GO" id="GO:0006355">
    <property type="term" value="P:regulation of DNA-templated transcription"/>
    <property type="evidence" value="ECO:0007669"/>
    <property type="project" value="InterPro"/>
</dbReference>
<evidence type="ECO:0000256" key="9">
    <source>
        <dbReference type="PROSITE-ProRule" id="PRU01091"/>
    </source>
</evidence>
<dbReference type="GO" id="GO:0032993">
    <property type="term" value="C:protein-DNA complex"/>
    <property type="evidence" value="ECO:0007669"/>
    <property type="project" value="TreeGrafter"/>
</dbReference>
<dbReference type="PANTHER" id="PTHR48111">
    <property type="entry name" value="REGULATOR OF RPOS"/>
    <property type="match status" value="1"/>
</dbReference>
<dbReference type="CDD" id="cd17623">
    <property type="entry name" value="REC_OmpR_CpxR"/>
    <property type="match status" value="1"/>
</dbReference>
<dbReference type="InterPro" id="IPR058124">
    <property type="entry name" value="CpxR-like_REC"/>
</dbReference>
<evidence type="ECO:0000256" key="3">
    <source>
        <dbReference type="ARBA" id="ARBA00022553"/>
    </source>
</evidence>
<gene>
    <name evidence="12" type="ORF">BTA35_0201330</name>
</gene>
<dbReference type="PANTHER" id="PTHR48111:SF39">
    <property type="entry name" value="TRANSCRIPTIONAL REGULATORY PROTEIN CPXR"/>
    <property type="match status" value="1"/>
</dbReference>
<feature type="domain" description="OmpR/PhoB-type" evidence="11">
    <location>
        <begin position="133"/>
        <end position="240"/>
    </location>
</feature>
<dbReference type="Pfam" id="PF00486">
    <property type="entry name" value="Trans_reg_C"/>
    <property type="match status" value="1"/>
</dbReference>
<dbReference type="InterPro" id="IPR001867">
    <property type="entry name" value="OmpR/PhoB-type_DNA-bd"/>
</dbReference>
<dbReference type="Pfam" id="PF00072">
    <property type="entry name" value="Response_reg"/>
    <property type="match status" value="1"/>
</dbReference>
<keyword evidence="5" id="KW-0805">Transcription regulation</keyword>
<evidence type="ECO:0000256" key="7">
    <source>
        <dbReference type="ARBA" id="ARBA00023163"/>
    </source>
</evidence>
<keyword evidence="3 8" id="KW-0597">Phosphoprotein</keyword>
<dbReference type="PROSITE" id="PS51755">
    <property type="entry name" value="OMPR_PHOB"/>
    <property type="match status" value="1"/>
</dbReference>
<dbReference type="Gene3D" id="6.10.250.690">
    <property type="match status" value="1"/>
</dbReference>
<dbReference type="SUPFAM" id="SSF52172">
    <property type="entry name" value="CheY-like"/>
    <property type="match status" value="1"/>
</dbReference>
<evidence type="ECO:0000256" key="8">
    <source>
        <dbReference type="PROSITE-ProRule" id="PRU00169"/>
    </source>
</evidence>
<dbReference type="InterPro" id="IPR011006">
    <property type="entry name" value="CheY-like_superfamily"/>
</dbReference>
<evidence type="ECO:0000313" key="12">
    <source>
        <dbReference type="EMBL" id="OOV88207.1"/>
    </source>
</evidence>
<dbReference type="InterPro" id="IPR036388">
    <property type="entry name" value="WH-like_DNA-bd_sf"/>
</dbReference>
<keyword evidence="4" id="KW-0902">Two-component regulatory system</keyword>
<proteinExistence type="predicted"/>
<dbReference type="SMART" id="SM00862">
    <property type="entry name" value="Trans_reg_C"/>
    <property type="match status" value="1"/>
</dbReference>
<dbReference type="STRING" id="966.BTA35_0201330"/>
<dbReference type="Proteomes" id="UP000190064">
    <property type="component" value="Unassembled WGS sequence"/>
</dbReference>
<evidence type="ECO:0000313" key="13">
    <source>
        <dbReference type="Proteomes" id="UP000190064"/>
    </source>
</evidence>
<organism evidence="12 13">
    <name type="scientific">Oceanospirillum linum</name>
    <dbReference type="NCBI Taxonomy" id="966"/>
    <lineage>
        <taxon>Bacteria</taxon>
        <taxon>Pseudomonadati</taxon>
        <taxon>Pseudomonadota</taxon>
        <taxon>Gammaproteobacteria</taxon>
        <taxon>Oceanospirillales</taxon>
        <taxon>Oceanospirillaceae</taxon>
        <taxon>Oceanospirillum</taxon>
    </lineage>
</organism>
<feature type="modified residue" description="4-aspartylphosphate" evidence="8">
    <location>
        <position position="54"/>
    </location>
</feature>
<evidence type="ECO:0000256" key="4">
    <source>
        <dbReference type="ARBA" id="ARBA00023012"/>
    </source>
</evidence>
<keyword evidence="2" id="KW-0963">Cytoplasm</keyword>
<name>A0A1T1HER0_OCELI</name>
<dbReference type="CDD" id="cd00383">
    <property type="entry name" value="trans_reg_C"/>
    <property type="match status" value="1"/>
</dbReference>
<dbReference type="RefSeq" id="WP_077242625.1">
    <property type="nucleotide sequence ID" value="NZ_FXTS01000001.1"/>
</dbReference>
<evidence type="ECO:0000256" key="2">
    <source>
        <dbReference type="ARBA" id="ARBA00022490"/>
    </source>
</evidence>
<comment type="caution">
    <text evidence="12">The sequence shown here is derived from an EMBL/GenBank/DDBJ whole genome shotgun (WGS) entry which is preliminary data.</text>
</comment>
<reference evidence="12" key="1">
    <citation type="submission" date="2017-02" db="EMBL/GenBank/DDBJ databases">
        <title>Draft Genome Sequence of the Salt Water Bacterium Oceanospirillum linum ATCC 11336.</title>
        <authorList>
            <person name="Trachtenberg A.M."/>
            <person name="Carney J.G."/>
            <person name="Linnane J.D."/>
            <person name="Rheaume B.A."/>
            <person name="Pitts N.L."/>
            <person name="Mykles D.L."/>
            <person name="Maclea K.S."/>
        </authorList>
    </citation>
    <scope>NUCLEOTIDE SEQUENCE [LARGE SCALE GENOMIC DNA]</scope>
    <source>
        <strain evidence="12">ATCC 11336</strain>
    </source>
</reference>
<dbReference type="GO" id="GO:0005829">
    <property type="term" value="C:cytosol"/>
    <property type="evidence" value="ECO:0007669"/>
    <property type="project" value="TreeGrafter"/>
</dbReference>
<evidence type="ECO:0000256" key="6">
    <source>
        <dbReference type="ARBA" id="ARBA00023125"/>
    </source>
</evidence>
<dbReference type="EMBL" id="MTSD02000001">
    <property type="protein sequence ID" value="OOV88207.1"/>
    <property type="molecule type" value="Genomic_DNA"/>
</dbReference>
<dbReference type="InterPro" id="IPR001789">
    <property type="entry name" value="Sig_transdc_resp-reg_receiver"/>
</dbReference>
<dbReference type="InterPro" id="IPR039420">
    <property type="entry name" value="WalR-like"/>
</dbReference>
<dbReference type="SMART" id="SM00448">
    <property type="entry name" value="REC"/>
    <property type="match status" value="1"/>
</dbReference>
<sequence length="247" mass="27451">MSNERLLLVDDDKELCSLLMEYLSAEGYQVDAAYGAEQAIDMLQGQRYSLMVLDIMMPGTTGLELLQQIRPSHKLPVIMLTGRGDEIDRILGLEMGADDYLGKPCNPRELLARIRAVLRRSAAQAPAEGRLTDEAVVIGPISVNPSTREAKVSGELLELTSAEFNVLTYLMQHAGQVLSKEQLTRWVLHRELTAYDRAIDVHVSRVRQKLVPHFSGSGRDKIDGKELIKTVRGQGYIFVFTGQQGQG</sequence>
<dbReference type="AlphaFoldDB" id="A0A1T1HER0"/>
<comment type="subcellular location">
    <subcellularLocation>
        <location evidence="1">Cytoplasm</location>
    </subcellularLocation>
</comment>
<dbReference type="Gene3D" id="1.10.10.10">
    <property type="entry name" value="Winged helix-like DNA-binding domain superfamily/Winged helix DNA-binding domain"/>
    <property type="match status" value="1"/>
</dbReference>
<feature type="domain" description="Response regulatory" evidence="10">
    <location>
        <begin position="5"/>
        <end position="118"/>
    </location>
</feature>
<evidence type="ECO:0000259" key="11">
    <source>
        <dbReference type="PROSITE" id="PS51755"/>
    </source>
</evidence>
<accession>A0A1T1HER0</accession>
<evidence type="ECO:0000259" key="10">
    <source>
        <dbReference type="PROSITE" id="PS50110"/>
    </source>
</evidence>
<dbReference type="GO" id="GO:0000156">
    <property type="term" value="F:phosphorelay response regulator activity"/>
    <property type="evidence" value="ECO:0007669"/>
    <property type="project" value="TreeGrafter"/>
</dbReference>
<dbReference type="InterPro" id="IPR016032">
    <property type="entry name" value="Sig_transdc_resp-reg_C-effctor"/>
</dbReference>
<evidence type="ECO:0000256" key="5">
    <source>
        <dbReference type="ARBA" id="ARBA00023015"/>
    </source>
</evidence>
<dbReference type="FunFam" id="3.40.50.2300:FF:000001">
    <property type="entry name" value="DNA-binding response regulator PhoB"/>
    <property type="match status" value="1"/>
</dbReference>
<dbReference type="PROSITE" id="PS50110">
    <property type="entry name" value="RESPONSE_REGULATORY"/>
    <property type="match status" value="1"/>
</dbReference>